<dbReference type="SUPFAM" id="SSF50978">
    <property type="entry name" value="WD40 repeat-like"/>
    <property type="match status" value="1"/>
</dbReference>
<dbReference type="PANTHER" id="PTHR10971">
    <property type="entry name" value="MRNA EXPORT FACTOR AND BUB3"/>
    <property type="match status" value="1"/>
</dbReference>
<dbReference type="RefSeq" id="XP_002176606.1">
    <property type="nucleotide sequence ID" value="XM_002176570.1"/>
</dbReference>
<dbReference type="STRING" id="556484.B7FNW4"/>
<dbReference type="GeneID" id="7195971"/>
<dbReference type="InterPro" id="IPR036322">
    <property type="entry name" value="WD40_repeat_dom_sf"/>
</dbReference>
<name>B7FNW4_PHATC</name>
<keyword evidence="1 3" id="KW-0853">WD repeat</keyword>
<dbReference type="HOGENOM" id="CLU_038526_1_0_1"/>
<sequence>MSTFGNSSVASSSSSRSTSITPNDYSVPHAGNEGISSLNWSPTANILVSSNWDAGIRCWEVQEQGGQVQANPKAQVNHEGSSPVLDTCFSADGNTVFSCGGDKAVRMWQLGSAPPNNIPQQIGAHDAPVQGVGFLRATNIVVSGGWDRKLKFWDCRQPTPVATLDMPERVYAMDVRDNLLVVATAGRHIICYDVSGQPREYLRKESPLKYQTRCIACFPDQMGFAVGSIEGRVGIHYVQKVAGRDSFAFKCHRQDSNAYSVNCIAFQKQFGTFATVGSDGIVNFWDKDNKQRLKGFNAIQRTISCAAFNEQGNLFAYASSYDWSQGSMHLQPGNEIFIHNVAEDEIRPKGKKASYKR</sequence>
<evidence type="ECO:0000313" key="6">
    <source>
        <dbReference type="Proteomes" id="UP000000759"/>
    </source>
</evidence>
<organism evidence="5 6">
    <name type="scientific">Phaeodactylum tricornutum (strain CCAP 1055/1)</name>
    <dbReference type="NCBI Taxonomy" id="556484"/>
    <lineage>
        <taxon>Eukaryota</taxon>
        <taxon>Sar</taxon>
        <taxon>Stramenopiles</taxon>
        <taxon>Ochrophyta</taxon>
        <taxon>Bacillariophyta</taxon>
        <taxon>Bacillariophyceae</taxon>
        <taxon>Bacillariophycidae</taxon>
        <taxon>Naviculales</taxon>
        <taxon>Phaeodactylaceae</taxon>
        <taxon>Phaeodactylum</taxon>
    </lineage>
</organism>
<evidence type="ECO:0000256" key="1">
    <source>
        <dbReference type="ARBA" id="ARBA00022574"/>
    </source>
</evidence>
<protein>
    <submittedName>
        <fullName evidence="5">Uncharacterized protein</fullName>
    </submittedName>
</protein>
<dbReference type="Pfam" id="PF00400">
    <property type="entry name" value="WD40"/>
    <property type="match status" value="4"/>
</dbReference>
<evidence type="ECO:0000256" key="4">
    <source>
        <dbReference type="SAM" id="MobiDB-lite"/>
    </source>
</evidence>
<dbReference type="KEGG" id="pti:PHATRDRAFT_24439"/>
<dbReference type="EMBL" id="CM000605">
    <property type="protein sequence ID" value="EEC51069.1"/>
    <property type="molecule type" value="Genomic_DNA"/>
</dbReference>
<keyword evidence="6" id="KW-1185">Reference proteome</keyword>
<dbReference type="InterPro" id="IPR001680">
    <property type="entry name" value="WD40_rpt"/>
</dbReference>
<gene>
    <name evidence="5" type="ORF">PHATRDRAFT_24439</name>
</gene>
<dbReference type="OrthoDB" id="256303at2759"/>
<feature type="repeat" description="WD" evidence="3">
    <location>
        <begin position="254"/>
        <end position="295"/>
    </location>
</feature>
<dbReference type="AlphaFoldDB" id="B7FNW4"/>
<proteinExistence type="predicted"/>
<dbReference type="PROSITE" id="PS50082">
    <property type="entry name" value="WD_REPEATS_2"/>
    <property type="match status" value="3"/>
</dbReference>
<reference evidence="5 6" key="1">
    <citation type="journal article" date="2008" name="Nature">
        <title>The Phaeodactylum genome reveals the evolutionary history of diatom genomes.</title>
        <authorList>
            <person name="Bowler C."/>
            <person name="Allen A.E."/>
            <person name="Badger J.H."/>
            <person name="Grimwood J."/>
            <person name="Jabbari K."/>
            <person name="Kuo A."/>
            <person name="Maheswari U."/>
            <person name="Martens C."/>
            <person name="Maumus F."/>
            <person name="Otillar R.P."/>
            <person name="Rayko E."/>
            <person name="Salamov A."/>
            <person name="Vandepoele K."/>
            <person name="Beszteri B."/>
            <person name="Gruber A."/>
            <person name="Heijde M."/>
            <person name="Katinka M."/>
            <person name="Mock T."/>
            <person name="Valentin K."/>
            <person name="Verret F."/>
            <person name="Berges J.A."/>
            <person name="Brownlee C."/>
            <person name="Cadoret J.P."/>
            <person name="Chiovitti A."/>
            <person name="Choi C.J."/>
            <person name="Coesel S."/>
            <person name="De Martino A."/>
            <person name="Detter J.C."/>
            <person name="Durkin C."/>
            <person name="Falciatore A."/>
            <person name="Fournet J."/>
            <person name="Haruta M."/>
            <person name="Huysman M.J."/>
            <person name="Jenkins B.D."/>
            <person name="Jiroutova K."/>
            <person name="Jorgensen R.E."/>
            <person name="Joubert Y."/>
            <person name="Kaplan A."/>
            <person name="Kroger N."/>
            <person name="Kroth P.G."/>
            <person name="La Roche J."/>
            <person name="Lindquist E."/>
            <person name="Lommer M."/>
            <person name="Martin-Jezequel V."/>
            <person name="Lopez P.J."/>
            <person name="Lucas S."/>
            <person name="Mangogna M."/>
            <person name="McGinnis K."/>
            <person name="Medlin L.K."/>
            <person name="Montsant A."/>
            <person name="Oudot-Le Secq M.P."/>
            <person name="Napoli C."/>
            <person name="Obornik M."/>
            <person name="Parker M.S."/>
            <person name="Petit J.L."/>
            <person name="Porcel B.M."/>
            <person name="Poulsen N."/>
            <person name="Robison M."/>
            <person name="Rychlewski L."/>
            <person name="Rynearson T.A."/>
            <person name="Schmutz J."/>
            <person name="Shapiro H."/>
            <person name="Siaut M."/>
            <person name="Stanley M."/>
            <person name="Sussman M.R."/>
            <person name="Taylor A.R."/>
            <person name="Vardi A."/>
            <person name="von Dassow P."/>
            <person name="Vyverman W."/>
            <person name="Willis A."/>
            <person name="Wyrwicz L.S."/>
            <person name="Rokhsar D.S."/>
            <person name="Weissenbach J."/>
            <person name="Armbrust E.V."/>
            <person name="Green B.R."/>
            <person name="Van de Peer Y."/>
            <person name="Grigoriev I.V."/>
        </authorList>
    </citation>
    <scope>NUCLEOTIDE SEQUENCE [LARGE SCALE GENOMIC DNA]</scope>
    <source>
        <strain evidence="5 6">CCAP 1055/1</strain>
    </source>
</reference>
<feature type="region of interest" description="Disordered" evidence="4">
    <location>
        <begin position="1"/>
        <end position="25"/>
    </location>
</feature>
<keyword evidence="2" id="KW-0677">Repeat</keyword>
<accession>B7FNW4</accession>
<feature type="repeat" description="WD" evidence="3">
    <location>
        <begin position="28"/>
        <end position="62"/>
    </location>
</feature>
<feature type="repeat" description="WD" evidence="3">
    <location>
        <begin position="122"/>
        <end position="163"/>
    </location>
</feature>
<evidence type="ECO:0000256" key="3">
    <source>
        <dbReference type="PROSITE-ProRule" id="PRU00221"/>
    </source>
</evidence>
<dbReference type="InParanoid" id="B7FNW4"/>
<dbReference type="SMART" id="SM00320">
    <property type="entry name" value="WD40"/>
    <property type="match status" value="5"/>
</dbReference>
<dbReference type="Gene3D" id="2.130.10.10">
    <property type="entry name" value="YVTN repeat-like/Quinoprotein amine dehydrogenase"/>
    <property type="match status" value="1"/>
</dbReference>
<dbReference type="InterPro" id="IPR015943">
    <property type="entry name" value="WD40/YVTN_repeat-like_dom_sf"/>
</dbReference>
<dbReference type="Proteomes" id="UP000000759">
    <property type="component" value="Chromosome 1"/>
</dbReference>
<evidence type="ECO:0000256" key="2">
    <source>
        <dbReference type="ARBA" id="ARBA00022737"/>
    </source>
</evidence>
<dbReference type="PROSITE" id="PS50294">
    <property type="entry name" value="WD_REPEATS_REGION"/>
    <property type="match status" value="1"/>
</dbReference>
<dbReference type="eggNOG" id="KOG0647">
    <property type="taxonomic scope" value="Eukaryota"/>
</dbReference>
<dbReference type="PaxDb" id="2850-Phatr24439"/>
<evidence type="ECO:0000313" key="5">
    <source>
        <dbReference type="EMBL" id="EEC51069.1"/>
    </source>
</evidence>
<reference evidence="6" key="2">
    <citation type="submission" date="2008-08" db="EMBL/GenBank/DDBJ databases">
        <authorList>
            <consortium name="Diatom Consortium"/>
            <person name="Grigoriev I."/>
            <person name="Grimwood J."/>
            <person name="Kuo A."/>
            <person name="Otillar R.P."/>
            <person name="Salamov A."/>
            <person name="Detter J.C."/>
            <person name="Lindquist E."/>
            <person name="Shapiro H."/>
            <person name="Lucas S."/>
            <person name="Glavina del Rio T."/>
            <person name="Pitluck S."/>
            <person name="Rokhsar D."/>
            <person name="Bowler C."/>
        </authorList>
    </citation>
    <scope>GENOME REANNOTATION</scope>
    <source>
        <strain evidence="6">CCAP 1055/1</strain>
    </source>
</reference>
<feature type="compositionally biased region" description="Low complexity" evidence="4">
    <location>
        <begin position="1"/>
        <end position="21"/>
    </location>
</feature>